<name>A0A7W4K1E7_9PROT</name>
<feature type="chain" id="PRO_5030708220" evidence="2">
    <location>
        <begin position="20"/>
        <end position="100"/>
    </location>
</feature>
<organism evidence="3 4">
    <name type="scientific">Gluconacetobacter dulcium</name>
    <dbReference type="NCBI Taxonomy" id="2729096"/>
    <lineage>
        <taxon>Bacteria</taxon>
        <taxon>Pseudomonadati</taxon>
        <taxon>Pseudomonadota</taxon>
        <taxon>Alphaproteobacteria</taxon>
        <taxon>Acetobacterales</taxon>
        <taxon>Acetobacteraceae</taxon>
        <taxon>Gluconacetobacter</taxon>
    </lineage>
</organism>
<dbReference type="Proteomes" id="UP000530320">
    <property type="component" value="Unassembled WGS sequence"/>
</dbReference>
<feature type="signal peptide" evidence="2">
    <location>
        <begin position="1"/>
        <end position="19"/>
    </location>
</feature>
<evidence type="ECO:0000256" key="1">
    <source>
        <dbReference type="SAM" id="MobiDB-lite"/>
    </source>
</evidence>
<dbReference type="EMBL" id="JABEQP010000009">
    <property type="protein sequence ID" value="MBB2198495.1"/>
    <property type="molecule type" value="Genomic_DNA"/>
</dbReference>
<dbReference type="AlphaFoldDB" id="A0A7W4K1E7"/>
<protein>
    <submittedName>
        <fullName evidence="3">Uncharacterized protein</fullName>
    </submittedName>
</protein>
<feature type="compositionally biased region" description="Polar residues" evidence="1">
    <location>
        <begin position="60"/>
        <end position="71"/>
    </location>
</feature>
<gene>
    <name evidence="3" type="ORF">HLH44_13700</name>
</gene>
<dbReference type="RefSeq" id="WP_183009645.1">
    <property type="nucleotide sequence ID" value="NZ_JABEQP010000009.1"/>
</dbReference>
<sequence>MRSILSALMAALFAGTAHAAPMRMAPGMAMDSMKNASATRAPDPLAGMSMEQQMALCSSLESQERQGNTLSAAMKQRSAACHDMTMGASAQAAPPATQER</sequence>
<evidence type="ECO:0000256" key="2">
    <source>
        <dbReference type="SAM" id="SignalP"/>
    </source>
</evidence>
<accession>A0A7W4K1E7</accession>
<comment type="caution">
    <text evidence="3">The sequence shown here is derived from an EMBL/GenBank/DDBJ whole genome shotgun (WGS) entry which is preliminary data.</text>
</comment>
<feature type="region of interest" description="Disordered" evidence="1">
    <location>
        <begin position="60"/>
        <end position="100"/>
    </location>
</feature>
<proteinExistence type="predicted"/>
<keyword evidence="2" id="KW-0732">Signal</keyword>
<reference evidence="3 4" key="1">
    <citation type="submission" date="2020-04" db="EMBL/GenBank/DDBJ databases">
        <title>Description of novel Gluconacetobacter.</title>
        <authorList>
            <person name="Sombolestani A."/>
        </authorList>
    </citation>
    <scope>NUCLEOTIDE SEQUENCE [LARGE SCALE GENOMIC DNA]</scope>
    <source>
        <strain evidence="3 4">LMG 22058</strain>
    </source>
</reference>
<evidence type="ECO:0000313" key="4">
    <source>
        <dbReference type="Proteomes" id="UP000530320"/>
    </source>
</evidence>
<evidence type="ECO:0000313" key="3">
    <source>
        <dbReference type="EMBL" id="MBB2198495.1"/>
    </source>
</evidence>